<accession>E0XLF6</accession>
<name>E0XLF6_AMMHI</name>
<keyword evidence="1" id="KW-1133">Transmembrane helix</keyword>
<organism evidence="2">
    <name type="scientific">Ammothea hilgendorfi</name>
    <name type="common">Sea spider</name>
    <dbReference type="NCBI Taxonomy" id="258330"/>
    <lineage>
        <taxon>Eukaryota</taxon>
        <taxon>Metazoa</taxon>
        <taxon>Ecdysozoa</taxon>
        <taxon>Arthropoda</taxon>
        <taxon>Chelicerata</taxon>
        <taxon>Pycnogonida</taxon>
        <taxon>Pantopoda</taxon>
        <taxon>Ammotheidae</taxon>
        <taxon>Ammothea</taxon>
    </lineage>
</organism>
<evidence type="ECO:0000256" key="1">
    <source>
        <dbReference type="SAM" id="Phobius"/>
    </source>
</evidence>
<sequence>MPQMMPMNWFLPSFLMLSMMSLMFINMNFMFTINTPSKKNYFIYKNNKIWMW</sequence>
<gene>
    <name evidence="2" type="primary">ATP8</name>
</gene>
<protein>
    <submittedName>
        <fullName evidence="2">ATP synthase F0 subunit 8</fullName>
    </submittedName>
</protein>
<reference evidence="2" key="1">
    <citation type="journal article" date="2010" name="Mol. Phylogenet. Evol.">
        <title>Rare genomic changes and mitochondrial sequences provide independent support for congruent relationships among the sea spiders (Arthropoda, Pycnogonida).</title>
        <authorList>
            <person name="Masta S.E."/>
            <person name="McCall A."/>
            <person name="Longhorn S.J."/>
        </authorList>
    </citation>
    <scope>NUCLEOTIDE SEQUENCE</scope>
</reference>
<keyword evidence="1" id="KW-0472">Membrane</keyword>
<evidence type="ECO:0000313" key="2">
    <source>
        <dbReference type="EMBL" id="ADB92001.1"/>
    </source>
</evidence>
<keyword evidence="1" id="KW-0812">Transmembrane</keyword>
<geneLocation type="mitochondrion" evidence="2"/>
<feature type="transmembrane region" description="Helical" evidence="1">
    <location>
        <begin position="12"/>
        <end position="31"/>
    </location>
</feature>
<proteinExistence type="predicted"/>
<dbReference type="AlphaFoldDB" id="E0XLF6"/>
<keyword evidence="2" id="KW-0496">Mitochondrion</keyword>
<dbReference type="EMBL" id="GU370075">
    <property type="protein sequence ID" value="ADB92001.1"/>
    <property type="molecule type" value="Genomic_DNA"/>
</dbReference>